<accession>A0AC35GPI5</accession>
<organism evidence="1 2">
    <name type="scientific">Panagrolaimus sp. PS1159</name>
    <dbReference type="NCBI Taxonomy" id="55785"/>
    <lineage>
        <taxon>Eukaryota</taxon>
        <taxon>Metazoa</taxon>
        <taxon>Ecdysozoa</taxon>
        <taxon>Nematoda</taxon>
        <taxon>Chromadorea</taxon>
        <taxon>Rhabditida</taxon>
        <taxon>Tylenchina</taxon>
        <taxon>Panagrolaimomorpha</taxon>
        <taxon>Panagrolaimoidea</taxon>
        <taxon>Panagrolaimidae</taxon>
        <taxon>Panagrolaimus</taxon>
    </lineage>
</organism>
<name>A0AC35GPI5_9BILA</name>
<dbReference type="Proteomes" id="UP000887580">
    <property type="component" value="Unplaced"/>
</dbReference>
<evidence type="ECO:0000313" key="2">
    <source>
        <dbReference type="WBParaSite" id="PS1159_v2.g7159.t1"/>
    </source>
</evidence>
<sequence length="53" mass="6326">MTSWFFVHSKQALSIRKHNKSRQFIFADSFFGFVLCVFLMSIEWAPLLWNSLL</sequence>
<dbReference type="WBParaSite" id="PS1159_v2.g7159.t1">
    <property type="protein sequence ID" value="PS1159_v2.g7159.t1"/>
    <property type="gene ID" value="PS1159_v2.g7159"/>
</dbReference>
<protein>
    <submittedName>
        <fullName evidence="2">Uncharacterized protein</fullName>
    </submittedName>
</protein>
<reference evidence="2" key="1">
    <citation type="submission" date="2022-11" db="UniProtKB">
        <authorList>
            <consortium name="WormBaseParasite"/>
        </authorList>
    </citation>
    <scope>IDENTIFICATION</scope>
</reference>
<proteinExistence type="predicted"/>
<evidence type="ECO:0000313" key="1">
    <source>
        <dbReference type="Proteomes" id="UP000887580"/>
    </source>
</evidence>